<organism evidence="5 6">
    <name type="scientific">Leptospira yasudae</name>
    <dbReference type="NCBI Taxonomy" id="2202201"/>
    <lineage>
        <taxon>Bacteria</taxon>
        <taxon>Pseudomonadati</taxon>
        <taxon>Spirochaetota</taxon>
        <taxon>Spirochaetia</taxon>
        <taxon>Leptospirales</taxon>
        <taxon>Leptospiraceae</taxon>
        <taxon>Leptospira</taxon>
    </lineage>
</organism>
<protein>
    <submittedName>
        <fullName evidence="5">Strictosidine synthase</fullName>
    </submittedName>
</protein>
<evidence type="ECO:0000256" key="3">
    <source>
        <dbReference type="ARBA" id="ARBA00023180"/>
    </source>
</evidence>
<accession>A0A6N4QPM6</accession>
<dbReference type="GO" id="GO:0016787">
    <property type="term" value="F:hydrolase activity"/>
    <property type="evidence" value="ECO:0007669"/>
    <property type="project" value="TreeGrafter"/>
</dbReference>
<name>A0A6N4QPM6_9LEPT</name>
<dbReference type="PANTHER" id="PTHR10426:SF88">
    <property type="entry name" value="ADIPOCYTE PLASMA MEMBRANE-ASSOCIATED PROTEIN HEMOMUCIN-RELATED"/>
    <property type="match status" value="1"/>
</dbReference>
<dbReference type="Gene3D" id="2.120.10.30">
    <property type="entry name" value="TolB, C-terminal domain"/>
    <property type="match status" value="1"/>
</dbReference>
<keyword evidence="3" id="KW-0325">Glycoprotein</keyword>
<dbReference type="Proteomes" id="UP000297613">
    <property type="component" value="Unassembled WGS sequence"/>
</dbReference>
<dbReference type="PROSITE" id="PS51257">
    <property type="entry name" value="PROKAR_LIPOPROTEIN"/>
    <property type="match status" value="1"/>
</dbReference>
<dbReference type="AlphaFoldDB" id="A0A6N4QPM6"/>
<comment type="caution">
    <text evidence="5">The sequence shown here is derived from an EMBL/GenBank/DDBJ whole genome shotgun (WGS) entry which is preliminary data.</text>
</comment>
<dbReference type="RefSeq" id="WP_135572383.1">
    <property type="nucleotide sequence ID" value="NZ_RQGK01000073.1"/>
</dbReference>
<evidence type="ECO:0000313" key="6">
    <source>
        <dbReference type="Proteomes" id="UP000297613"/>
    </source>
</evidence>
<dbReference type="Pfam" id="PF03088">
    <property type="entry name" value="Str_synth"/>
    <property type="match status" value="1"/>
</dbReference>
<feature type="domain" description="Strictosidine synthase conserved region" evidence="4">
    <location>
        <begin position="149"/>
        <end position="227"/>
    </location>
</feature>
<evidence type="ECO:0000259" key="4">
    <source>
        <dbReference type="Pfam" id="PF03088"/>
    </source>
</evidence>
<dbReference type="InterPro" id="IPR018119">
    <property type="entry name" value="Strictosidine_synth_cons-reg"/>
</dbReference>
<reference evidence="5 6" key="1">
    <citation type="journal article" date="2019" name="PLoS Negl. Trop. Dis.">
        <title>Revisiting the worldwide diversity of Leptospira species in the environment.</title>
        <authorList>
            <person name="Vincent A.T."/>
            <person name="Schiettekatte O."/>
            <person name="Bourhy P."/>
            <person name="Veyrier F.J."/>
            <person name="Picardeau M."/>
        </authorList>
    </citation>
    <scope>NUCLEOTIDE SEQUENCE [LARGE SCALE GENOMIC DNA]</scope>
    <source>
        <strain evidence="5 6">201702445</strain>
    </source>
</reference>
<keyword evidence="2" id="KW-0597">Phosphoprotein</keyword>
<sequence length="359" mass="40083">MLKRILLFIGVFLLTSCAFTTFLFFRSNKNTEEYLVDSPFDPGKNNYLLESEWIHKESLNRPYGIAIDTSGYVYTGTVDNKIMRIRTNEKVEPFAVVNGRPLGMVFDSSGNLLVCVEEVGIVEIKKDGSQRTLISKMPDGSALRFPHGIDVSKNGRIYFTVSSRSHSWNESFLEELSSLPDGMILVADKNSNTLEILNEELFYPTGIALSSNEQFLLVTEPFRHRVSSVPLYGPKKGVEKFFLTNIPGIPGLISGNGGSFWVGIPYHRNEVLDRAQEYPEFKNLLSGLPTFLFARNTPRGLVFALNDFGDITANYQDFSGSSINGVTAVLNHGGSIYLVSSTIGKIARMKPIIEEIQFF</sequence>
<dbReference type="SUPFAM" id="SSF63829">
    <property type="entry name" value="Calcium-dependent phosphotriesterase"/>
    <property type="match status" value="1"/>
</dbReference>
<gene>
    <name evidence="5" type="ORF">EHQ83_12740</name>
</gene>
<evidence type="ECO:0000256" key="2">
    <source>
        <dbReference type="ARBA" id="ARBA00022553"/>
    </source>
</evidence>
<dbReference type="EMBL" id="RQGM01000048">
    <property type="protein sequence ID" value="TGL83461.1"/>
    <property type="molecule type" value="Genomic_DNA"/>
</dbReference>
<dbReference type="PANTHER" id="PTHR10426">
    <property type="entry name" value="STRICTOSIDINE SYNTHASE-RELATED"/>
    <property type="match status" value="1"/>
</dbReference>
<evidence type="ECO:0000256" key="1">
    <source>
        <dbReference type="ARBA" id="ARBA00009191"/>
    </source>
</evidence>
<proteinExistence type="inferred from homology"/>
<evidence type="ECO:0000313" key="5">
    <source>
        <dbReference type="EMBL" id="TGL83461.1"/>
    </source>
</evidence>
<dbReference type="InterPro" id="IPR011042">
    <property type="entry name" value="6-blade_b-propeller_TolB-like"/>
</dbReference>
<comment type="similarity">
    <text evidence="1">Belongs to the strictosidine synthase family.</text>
</comment>